<proteinExistence type="inferred from homology"/>
<reference evidence="6" key="1">
    <citation type="submission" date="2015-12" db="EMBL/GenBank/DDBJ databases">
        <authorList>
            <person name="Shamseldin A."/>
            <person name="Moawad H."/>
            <person name="Abd El-Rahim W.M."/>
            <person name="Sadowsky M.J."/>
        </authorList>
    </citation>
    <scope>NUCLEOTIDE SEQUENCE [LARGE SCALE GENOMIC DNA]</scope>
    <source>
        <strain evidence="6">JAM AC0309</strain>
    </source>
</reference>
<dbReference type="GO" id="GO:0016616">
    <property type="term" value="F:oxidoreductase activity, acting on the CH-OH group of donors, NAD or NADP as acceptor"/>
    <property type="evidence" value="ECO:0007669"/>
    <property type="project" value="UniProtKB-ARBA"/>
</dbReference>
<protein>
    <submittedName>
        <fullName evidence="5">Phosphoglycerate dehydrogenase-like oxidoreducta se</fullName>
    </submittedName>
</protein>
<organism evidence="5 6">
    <name type="scientific">Microcella alkaliphila</name>
    <dbReference type="NCBI Taxonomy" id="279828"/>
    <lineage>
        <taxon>Bacteria</taxon>
        <taxon>Bacillati</taxon>
        <taxon>Actinomycetota</taxon>
        <taxon>Actinomycetes</taxon>
        <taxon>Micrococcales</taxon>
        <taxon>Microbacteriaceae</taxon>
        <taxon>Microcella</taxon>
    </lineage>
</organism>
<comment type="similarity">
    <text evidence="1">Belongs to the D-isomer specific 2-hydroxyacid dehydrogenase family.</text>
</comment>
<dbReference type="Gene3D" id="3.40.50.720">
    <property type="entry name" value="NAD(P)-binding Rossmann-like Domain"/>
    <property type="match status" value="2"/>
</dbReference>
<dbReference type="PANTHER" id="PTHR43333:SF1">
    <property type="entry name" value="D-ISOMER SPECIFIC 2-HYDROXYACID DEHYDROGENASE NAD-BINDING DOMAIN-CONTAINING PROTEIN"/>
    <property type="match status" value="1"/>
</dbReference>
<evidence type="ECO:0000259" key="4">
    <source>
        <dbReference type="Pfam" id="PF02826"/>
    </source>
</evidence>
<dbReference type="EMBL" id="AP017315">
    <property type="protein sequence ID" value="BAU33323.1"/>
    <property type="molecule type" value="Genomic_DNA"/>
</dbReference>
<dbReference type="OrthoDB" id="4324715at2"/>
<keyword evidence="2" id="KW-0560">Oxidoreductase</keyword>
<sequence length="305" mass="33052">MVTHVAWTQWDDLEVPAGVELLNPSSAPLDSADLGSVTFYVPPYMTGLAGLEPVTRMPKLAHLQLPNAGSDDAVPFAREGLTIHNARGVHDISTAELALALTLASNRGFDDFHRAQAQGAWRPKRYQSLWRARVGIIGFGSIGRTIARLMEPFEAEIVPFTARGRDGTRTLAELPELLPTLDVVILILPAKPSTIGLVDATFLSAMKDGALLVNVARGPIVVTQDLIDELATGRIRAAVDVTDPEPLPDGHRLWAAPNLIISPHVGGNSSAFEPRMRRLIYDQLKKLVDGEPLDHAVIVGREILD</sequence>
<dbReference type="Proteomes" id="UP000218965">
    <property type="component" value="Chromosome"/>
</dbReference>
<dbReference type="PANTHER" id="PTHR43333">
    <property type="entry name" value="2-HACID_DH_C DOMAIN-CONTAINING PROTEIN"/>
    <property type="match status" value="1"/>
</dbReference>
<evidence type="ECO:0000256" key="3">
    <source>
        <dbReference type="ARBA" id="ARBA00023027"/>
    </source>
</evidence>
<accession>A0A0U5BR02</accession>
<evidence type="ECO:0000313" key="5">
    <source>
        <dbReference type="EMBL" id="BAU33323.1"/>
    </source>
</evidence>
<dbReference type="KEGG" id="malk:MalAC0309_2483"/>
<evidence type="ECO:0000256" key="1">
    <source>
        <dbReference type="ARBA" id="ARBA00005854"/>
    </source>
</evidence>
<evidence type="ECO:0000256" key="2">
    <source>
        <dbReference type="ARBA" id="ARBA00023002"/>
    </source>
</evidence>
<dbReference type="PROSITE" id="PS00671">
    <property type="entry name" value="D_2_HYDROXYACID_DH_3"/>
    <property type="match status" value="1"/>
</dbReference>
<feature type="domain" description="D-isomer specific 2-hydroxyacid dehydrogenase NAD-binding" evidence="4">
    <location>
        <begin position="99"/>
        <end position="266"/>
    </location>
</feature>
<dbReference type="Pfam" id="PF02826">
    <property type="entry name" value="2-Hacid_dh_C"/>
    <property type="match status" value="1"/>
</dbReference>
<dbReference type="InterPro" id="IPR006140">
    <property type="entry name" value="D-isomer_DH_NAD-bd"/>
</dbReference>
<dbReference type="AlphaFoldDB" id="A0A0U5BR02"/>
<dbReference type="SUPFAM" id="SSF51735">
    <property type="entry name" value="NAD(P)-binding Rossmann-fold domains"/>
    <property type="match status" value="1"/>
</dbReference>
<dbReference type="InterPro" id="IPR029752">
    <property type="entry name" value="D-isomer_DH_CS1"/>
</dbReference>
<dbReference type="InterPro" id="IPR036291">
    <property type="entry name" value="NAD(P)-bd_dom_sf"/>
</dbReference>
<dbReference type="GO" id="GO:0051287">
    <property type="term" value="F:NAD binding"/>
    <property type="evidence" value="ECO:0007669"/>
    <property type="project" value="InterPro"/>
</dbReference>
<reference evidence="5 6" key="2">
    <citation type="submission" date="2016-01" db="EMBL/GenBank/DDBJ databases">
        <title>Microcella alkaliphila JAM AC0309 whole genome shotgun sequence.</title>
        <authorList>
            <person name="Kurata A."/>
            <person name="Hirose Y."/>
            <person name="Kishimoto N."/>
            <person name="Kobayashi T."/>
        </authorList>
    </citation>
    <scope>NUCLEOTIDE SEQUENCE [LARGE SCALE GENOMIC DNA]</scope>
    <source>
        <strain evidence="5 6">JAM AC0309</strain>
    </source>
</reference>
<dbReference type="InterPro" id="IPR029753">
    <property type="entry name" value="D-isomer_DH_CS"/>
</dbReference>
<keyword evidence="3" id="KW-0520">NAD</keyword>
<dbReference type="PROSITE" id="PS00065">
    <property type="entry name" value="D_2_HYDROXYACID_DH_1"/>
    <property type="match status" value="1"/>
</dbReference>
<name>A0A0U5BR02_9MICO</name>
<evidence type="ECO:0000313" key="6">
    <source>
        <dbReference type="Proteomes" id="UP000218965"/>
    </source>
</evidence>
<gene>
    <name evidence="5" type="ORF">MalAC0309_2483</name>
</gene>